<dbReference type="Pfam" id="PF13240">
    <property type="entry name" value="Zn_Ribbon_1"/>
    <property type="match status" value="1"/>
</dbReference>
<evidence type="ECO:0000256" key="2">
    <source>
        <dbReference type="SAM" id="Phobius"/>
    </source>
</evidence>
<comment type="caution">
    <text evidence="4">The sequence shown here is derived from an EMBL/GenBank/DDBJ whole genome shotgun (WGS) entry which is preliminary data.</text>
</comment>
<dbReference type="Proteomes" id="UP000285288">
    <property type="component" value="Unassembled WGS sequence"/>
</dbReference>
<accession>A0A413UBN6</accession>
<keyword evidence="2" id="KW-1133">Transmembrane helix</keyword>
<evidence type="ECO:0000313" key="4">
    <source>
        <dbReference type="EMBL" id="RHB04036.1"/>
    </source>
</evidence>
<dbReference type="AlphaFoldDB" id="A0A413UBN6"/>
<keyword evidence="2" id="KW-0812">Transmembrane</keyword>
<feature type="transmembrane region" description="Helical" evidence="2">
    <location>
        <begin position="251"/>
        <end position="276"/>
    </location>
</feature>
<evidence type="ECO:0000259" key="3">
    <source>
        <dbReference type="Pfam" id="PF13240"/>
    </source>
</evidence>
<protein>
    <submittedName>
        <fullName evidence="4">Zinc-ribbon domain-containing protein</fullName>
    </submittedName>
</protein>
<gene>
    <name evidence="4" type="ORF">DW907_07845</name>
</gene>
<evidence type="ECO:0000313" key="5">
    <source>
        <dbReference type="Proteomes" id="UP000285288"/>
    </source>
</evidence>
<dbReference type="RefSeq" id="WP_118011598.1">
    <property type="nucleotide sequence ID" value="NZ_QSGD01000030.1"/>
</dbReference>
<feature type="transmembrane region" description="Helical" evidence="2">
    <location>
        <begin position="296"/>
        <end position="317"/>
    </location>
</feature>
<feature type="transmembrane region" description="Helical" evidence="2">
    <location>
        <begin position="126"/>
        <end position="151"/>
    </location>
</feature>
<name>A0A413UBN6_9FIRM</name>
<sequence>MFCPKCGNEIKEGASFCPKCGTKVASNQENFQQNNYKSQNSQQTKNVKKPTMKTISSKNMEQTTTSDFGEDFVSGNIKERHFAKFYTLVKREKKTGMLVYLTILLAIVAYVEILSFPAAISEYGFFPGIFGAIFTAIVWPTFIWCLFQLILNGFGQACMRLIVGASKIERQDMIESITIPVEAIIAEARQNGLTLPDDIKVYQMKTDEAVVYAFGMNSIGVSYAMTELPEEVFKAKVLAELYRIHVMDPDYLLFMLGSNLISIILGLFAIVVGWVYMNYGDRRKGLLTESDSMMGALLFASSIVCLSAWMGVCFLFIRGGVRANQFEADRYVAQCGYGEALCLYLDNCMPREFKFGLKLLEVGHPSRNHRIAALQKLGVAYKAY</sequence>
<keyword evidence="2" id="KW-0472">Membrane</keyword>
<evidence type="ECO:0000256" key="1">
    <source>
        <dbReference type="SAM" id="MobiDB-lite"/>
    </source>
</evidence>
<proteinExistence type="predicted"/>
<dbReference type="EMBL" id="QSGD01000030">
    <property type="protein sequence ID" value="RHB04036.1"/>
    <property type="molecule type" value="Genomic_DNA"/>
</dbReference>
<feature type="domain" description="Zinc-ribbon" evidence="3">
    <location>
        <begin position="2"/>
        <end position="24"/>
    </location>
</feature>
<reference evidence="4 5" key="1">
    <citation type="submission" date="2018-08" db="EMBL/GenBank/DDBJ databases">
        <title>A genome reference for cultivated species of the human gut microbiota.</title>
        <authorList>
            <person name="Zou Y."/>
            <person name="Xue W."/>
            <person name="Luo G."/>
        </authorList>
    </citation>
    <scope>NUCLEOTIDE SEQUENCE [LARGE SCALE GENOMIC DNA]</scope>
    <source>
        <strain evidence="4 5">AM42-13AC</strain>
    </source>
</reference>
<organism evidence="4 5">
    <name type="scientific">Holdemanella biformis</name>
    <dbReference type="NCBI Taxonomy" id="1735"/>
    <lineage>
        <taxon>Bacteria</taxon>
        <taxon>Bacillati</taxon>
        <taxon>Bacillota</taxon>
        <taxon>Erysipelotrichia</taxon>
        <taxon>Erysipelotrichales</taxon>
        <taxon>Erysipelotrichaceae</taxon>
        <taxon>Holdemanella</taxon>
    </lineage>
</organism>
<feature type="region of interest" description="Disordered" evidence="1">
    <location>
        <begin position="32"/>
        <end position="56"/>
    </location>
</feature>
<dbReference type="InterPro" id="IPR026870">
    <property type="entry name" value="Zinc_ribbon_dom"/>
</dbReference>
<feature type="compositionally biased region" description="Low complexity" evidence="1">
    <location>
        <begin position="32"/>
        <end position="45"/>
    </location>
</feature>
<feature type="transmembrane region" description="Helical" evidence="2">
    <location>
        <begin position="98"/>
        <end position="120"/>
    </location>
</feature>